<evidence type="ECO:0008006" key="3">
    <source>
        <dbReference type="Google" id="ProtNLM"/>
    </source>
</evidence>
<reference evidence="1 2" key="1">
    <citation type="submission" date="2024-09" db="EMBL/GenBank/DDBJ databases">
        <title>The Natural Products Discovery Center: Release of the First 8490 Sequenced Strains for Exploring Actinobacteria Biosynthetic Diversity.</title>
        <authorList>
            <person name="Kalkreuter E."/>
            <person name="Kautsar S.A."/>
            <person name="Yang D."/>
            <person name="Bader C.D."/>
            <person name="Teijaro C.N."/>
            <person name="Fluegel L."/>
            <person name="Davis C.M."/>
            <person name="Simpson J.R."/>
            <person name="Lauterbach L."/>
            <person name="Steele A.D."/>
            <person name="Gui C."/>
            <person name="Meng S."/>
            <person name="Li G."/>
            <person name="Viehrig K."/>
            <person name="Ye F."/>
            <person name="Su P."/>
            <person name="Kiefer A.F."/>
            <person name="Nichols A."/>
            <person name="Cepeda A.J."/>
            <person name="Yan W."/>
            <person name="Fan B."/>
            <person name="Jiang Y."/>
            <person name="Adhikari A."/>
            <person name="Zheng C.-J."/>
            <person name="Schuster L."/>
            <person name="Cowan T.M."/>
            <person name="Smanski M.J."/>
            <person name="Chevrette M.G."/>
            <person name="De Carvalho L.P.S."/>
            <person name="Shen B."/>
        </authorList>
    </citation>
    <scope>NUCLEOTIDE SEQUENCE [LARGE SCALE GENOMIC DNA]</scope>
    <source>
        <strain evidence="1 2">NPDC058428</strain>
    </source>
</reference>
<keyword evidence="2" id="KW-1185">Reference proteome</keyword>
<proteinExistence type="predicted"/>
<accession>A0ABW6F039</accession>
<comment type="caution">
    <text evidence="1">The sequence shown here is derived from an EMBL/GenBank/DDBJ whole genome shotgun (WGS) entry which is preliminary data.</text>
</comment>
<evidence type="ECO:0000313" key="2">
    <source>
        <dbReference type="Proteomes" id="UP001598352"/>
    </source>
</evidence>
<evidence type="ECO:0000313" key="1">
    <source>
        <dbReference type="EMBL" id="MFD4823102.1"/>
    </source>
</evidence>
<organism evidence="1 2">
    <name type="scientific">Streptomyces rubiginosohelvolus</name>
    <dbReference type="NCBI Taxonomy" id="67362"/>
    <lineage>
        <taxon>Bacteria</taxon>
        <taxon>Bacillati</taxon>
        <taxon>Actinomycetota</taxon>
        <taxon>Actinomycetes</taxon>
        <taxon>Kitasatosporales</taxon>
        <taxon>Streptomycetaceae</taxon>
        <taxon>Streptomyces</taxon>
    </lineage>
</organism>
<dbReference type="RefSeq" id="WP_382771852.1">
    <property type="nucleotide sequence ID" value="NZ_JBHXED010000032.1"/>
</dbReference>
<protein>
    <recommendedName>
        <fullName evidence="3">S1 motif domain-containing protein</fullName>
    </recommendedName>
</protein>
<sequence length="101" mass="11017">MTEYARPDGPSPDDVCREWSATKAALPVGTRITGQVTVRRHFGVFIRIVGAPNALGLADIGSMPPHARLPALGAQVSGEVVSHTEHNRQVRIRLSEWNDHL</sequence>
<gene>
    <name evidence="1" type="ORF">ACFWOQ_11030</name>
</gene>
<dbReference type="EMBL" id="JBHXKZ010000007">
    <property type="protein sequence ID" value="MFD4823102.1"/>
    <property type="molecule type" value="Genomic_DNA"/>
</dbReference>
<dbReference type="Proteomes" id="UP001598352">
    <property type="component" value="Unassembled WGS sequence"/>
</dbReference>
<name>A0ABW6F039_9ACTN</name>